<keyword evidence="3" id="KW-0804">Transcription</keyword>
<name>A0A0P9YYW2_PSESI</name>
<dbReference type="InterPro" id="IPR036388">
    <property type="entry name" value="WH-like_DNA-bd_sf"/>
</dbReference>
<dbReference type="SUPFAM" id="SSF46785">
    <property type="entry name" value="Winged helix' DNA-binding domain"/>
    <property type="match status" value="1"/>
</dbReference>
<evidence type="ECO:0000259" key="4">
    <source>
        <dbReference type="PROSITE" id="PS50995"/>
    </source>
</evidence>
<evidence type="ECO:0000256" key="1">
    <source>
        <dbReference type="ARBA" id="ARBA00023015"/>
    </source>
</evidence>
<dbReference type="Pfam" id="PF01047">
    <property type="entry name" value="MarR"/>
    <property type="match status" value="1"/>
</dbReference>
<protein>
    <submittedName>
        <fullName evidence="5">MarR family transcriptional regulator</fullName>
    </submittedName>
</protein>
<dbReference type="GO" id="GO:0003700">
    <property type="term" value="F:DNA-binding transcription factor activity"/>
    <property type="evidence" value="ECO:0007669"/>
    <property type="project" value="InterPro"/>
</dbReference>
<dbReference type="EMBL" id="LJRF01000010">
    <property type="protein sequence ID" value="KPY51628.1"/>
    <property type="molecule type" value="Genomic_DNA"/>
</dbReference>
<accession>A0A0P9YYW2</accession>
<dbReference type="Gene3D" id="1.10.10.10">
    <property type="entry name" value="Winged helix-like DNA-binding domain superfamily/Winged helix DNA-binding domain"/>
    <property type="match status" value="1"/>
</dbReference>
<dbReference type="PANTHER" id="PTHR33164:SF64">
    <property type="entry name" value="TRANSCRIPTIONAL REGULATOR SLYA"/>
    <property type="match status" value="1"/>
</dbReference>
<dbReference type="InterPro" id="IPR036390">
    <property type="entry name" value="WH_DNA-bd_sf"/>
</dbReference>
<comment type="caution">
    <text evidence="5">The sequence shown here is derived from an EMBL/GenBank/DDBJ whole genome shotgun (WGS) entry which is preliminary data.</text>
</comment>
<evidence type="ECO:0000256" key="2">
    <source>
        <dbReference type="ARBA" id="ARBA00023125"/>
    </source>
</evidence>
<gene>
    <name evidence="5" type="ORF">ALO47_02202</name>
</gene>
<feature type="domain" description="HTH marR-type" evidence="4">
    <location>
        <begin position="10"/>
        <end position="143"/>
    </location>
</feature>
<dbReference type="AlphaFoldDB" id="A0A0P9YYW2"/>
<dbReference type="PANTHER" id="PTHR33164">
    <property type="entry name" value="TRANSCRIPTIONAL REGULATOR, MARR FAMILY"/>
    <property type="match status" value="1"/>
</dbReference>
<dbReference type="PROSITE" id="PS50995">
    <property type="entry name" value="HTH_MARR_2"/>
    <property type="match status" value="1"/>
</dbReference>
<dbReference type="PRINTS" id="PR00598">
    <property type="entry name" value="HTHMARR"/>
</dbReference>
<keyword evidence="1" id="KW-0805">Transcription regulation</keyword>
<dbReference type="InterPro" id="IPR000835">
    <property type="entry name" value="HTH_MarR-typ"/>
</dbReference>
<dbReference type="GO" id="GO:0003677">
    <property type="term" value="F:DNA binding"/>
    <property type="evidence" value="ECO:0007669"/>
    <property type="project" value="UniProtKB-KW"/>
</dbReference>
<dbReference type="Proteomes" id="UP000050554">
    <property type="component" value="Unassembled WGS sequence"/>
</dbReference>
<sequence length="153" mass="16379">MFSMSVDALHRAISSGLVAASRHWRRNCQTTLVTYGISEACAGPLLAIARLGDGVHQVKVAHAAGMESPTLVRLLDQLCKAGIVCRTEDPNDRRAKALSLTDKGRELAGSIETELTRLRADVLKNLDPEDLDAALRVFQAFSEAAGADHGAQS</sequence>
<dbReference type="GO" id="GO:0006950">
    <property type="term" value="P:response to stress"/>
    <property type="evidence" value="ECO:0007669"/>
    <property type="project" value="TreeGrafter"/>
</dbReference>
<evidence type="ECO:0000256" key="3">
    <source>
        <dbReference type="ARBA" id="ARBA00023163"/>
    </source>
</evidence>
<evidence type="ECO:0000313" key="5">
    <source>
        <dbReference type="EMBL" id="KPY51628.1"/>
    </source>
</evidence>
<dbReference type="PATRIC" id="fig|55398.3.peg.2801"/>
<reference evidence="5 6" key="1">
    <citation type="submission" date="2015-09" db="EMBL/GenBank/DDBJ databases">
        <title>Genome announcement of multiple Pseudomonas syringae strains.</title>
        <authorList>
            <person name="Thakur S."/>
            <person name="Wang P.W."/>
            <person name="Gong Y."/>
            <person name="Weir B.S."/>
            <person name="Guttman D.S."/>
        </authorList>
    </citation>
    <scope>NUCLEOTIDE SEQUENCE [LARGE SCALE GENOMIC DNA]</scope>
    <source>
        <strain evidence="5 6">ICMP3882</strain>
    </source>
</reference>
<proteinExistence type="predicted"/>
<keyword evidence="2" id="KW-0238">DNA-binding</keyword>
<evidence type="ECO:0000313" key="6">
    <source>
        <dbReference type="Proteomes" id="UP000050554"/>
    </source>
</evidence>
<dbReference type="InterPro" id="IPR039422">
    <property type="entry name" value="MarR/SlyA-like"/>
</dbReference>
<organism evidence="5 6">
    <name type="scientific">Pseudomonas syringae pv. ribicola</name>
    <dbReference type="NCBI Taxonomy" id="55398"/>
    <lineage>
        <taxon>Bacteria</taxon>
        <taxon>Pseudomonadati</taxon>
        <taxon>Pseudomonadota</taxon>
        <taxon>Gammaproteobacteria</taxon>
        <taxon>Pseudomonadales</taxon>
        <taxon>Pseudomonadaceae</taxon>
        <taxon>Pseudomonas</taxon>
    </lineage>
</organism>
<dbReference type="SMART" id="SM00347">
    <property type="entry name" value="HTH_MARR"/>
    <property type="match status" value="1"/>
</dbReference>